<evidence type="ECO:0000313" key="2">
    <source>
        <dbReference type="Proteomes" id="UP000621799"/>
    </source>
</evidence>
<protein>
    <submittedName>
        <fullName evidence="1">Uncharacterized protein</fullName>
    </submittedName>
</protein>
<name>A0A928W2J9_9CYAN</name>
<accession>A0A928W2J9</accession>
<proteinExistence type="predicted"/>
<dbReference type="RefSeq" id="WP_264322259.1">
    <property type="nucleotide sequence ID" value="NZ_JADEXN010000294.1"/>
</dbReference>
<gene>
    <name evidence="1" type="ORF">IQ235_14965</name>
</gene>
<dbReference type="Proteomes" id="UP000621799">
    <property type="component" value="Unassembled WGS sequence"/>
</dbReference>
<sequence length="92" mass="9842">MRTARSFDSVSMQPHRSLCPIIGAGAIACALSFVSLGSPARADTGAVESLGEVSHRASRVTSGFHRPLPPWYRTPASRGKQSQECIWLGVDC</sequence>
<dbReference type="AlphaFoldDB" id="A0A928W2J9"/>
<dbReference type="PROSITE" id="PS51257">
    <property type="entry name" value="PROKAR_LIPOPROTEIN"/>
    <property type="match status" value="1"/>
</dbReference>
<evidence type="ECO:0000313" key="1">
    <source>
        <dbReference type="EMBL" id="MBE9042080.1"/>
    </source>
</evidence>
<reference evidence="1" key="1">
    <citation type="submission" date="2020-10" db="EMBL/GenBank/DDBJ databases">
        <authorList>
            <person name="Castelo-Branco R."/>
            <person name="Eusebio N."/>
            <person name="Adriana R."/>
            <person name="Vieira A."/>
            <person name="Brugerolle De Fraissinette N."/>
            <person name="Rezende De Castro R."/>
            <person name="Schneider M.P."/>
            <person name="Vasconcelos V."/>
            <person name="Leao P.N."/>
        </authorList>
    </citation>
    <scope>NUCLEOTIDE SEQUENCE</scope>
    <source>
        <strain evidence="1">LEGE 11467</strain>
    </source>
</reference>
<dbReference type="EMBL" id="JADEXN010000294">
    <property type="protein sequence ID" value="MBE9042080.1"/>
    <property type="molecule type" value="Genomic_DNA"/>
</dbReference>
<comment type="caution">
    <text evidence="1">The sequence shown here is derived from an EMBL/GenBank/DDBJ whole genome shotgun (WGS) entry which is preliminary data.</text>
</comment>
<organism evidence="1 2">
    <name type="scientific">Zarconia navalis LEGE 11467</name>
    <dbReference type="NCBI Taxonomy" id="1828826"/>
    <lineage>
        <taxon>Bacteria</taxon>
        <taxon>Bacillati</taxon>
        <taxon>Cyanobacteriota</taxon>
        <taxon>Cyanophyceae</taxon>
        <taxon>Oscillatoriophycideae</taxon>
        <taxon>Oscillatoriales</taxon>
        <taxon>Oscillatoriales incertae sedis</taxon>
        <taxon>Zarconia</taxon>
        <taxon>Zarconia navalis</taxon>
    </lineage>
</organism>
<keyword evidence="2" id="KW-1185">Reference proteome</keyword>